<dbReference type="Proteomes" id="UP001381693">
    <property type="component" value="Unassembled WGS sequence"/>
</dbReference>
<evidence type="ECO:0000259" key="5">
    <source>
        <dbReference type="SMART" id="SM00717"/>
    </source>
</evidence>
<organism evidence="6 7">
    <name type="scientific">Halocaridina rubra</name>
    <name type="common">Hawaiian red shrimp</name>
    <dbReference type="NCBI Taxonomy" id="373956"/>
    <lineage>
        <taxon>Eukaryota</taxon>
        <taxon>Metazoa</taxon>
        <taxon>Ecdysozoa</taxon>
        <taxon>Arthropoda</taxon>
        <taxon>Crustacea</taxon>
        <taxon>Multicrustacea</taxon>
        <taxon>Malacostraca</taxon>
        <taxon>Eumalacostraca</taxon>
        <taxon>Eucarida</taxon>
        <taxon>Decapoda</taxon>
        <taxon>Pleocyemata</taxon>
        <taxon>Caridea</taxon>
        <taxon>Atyoidea</taxon>
        <taxon>Atyidae</taxon>
        <taxon>Halocaridina</taxon>
    </lineage>
</organism>
<protein>
    <recommendedName>
        <fullName evidence="2">Regulatory protein zeste</fullName>
    </recommendedName>
</protein>
<reference evidence="6 7" key="1">
    <citation type="submission" date="2023-11" db="EMBL/GenBank/DDBJ databases">
        <title>Halocaridina rubra genome assembly.</title>
        <authorList>
            <person name="Smith C."/>
        </authorList>
    </citation>
    <scope>NUCLEOTIDE SEQUENCE [LARGE SCALE GENOMIC DNA]</scope>
    <source>
        <strain evidence="6">EP-1</strain>
        <tissue evidence="6">Whole</tissue>
    </source>
</reference>
<evidence type="ECO:0000313" key="7">
    <source>
        <dbReference type="Proteomes" id="UP001381693"/>
    </source>
</evidence>
<keyword evidence="4" id="KW-0175">Coiled coil</keyword>
<dbReference type="SMART" id="SM00717">
    <property type="entry name" value="SANT"/>
    <property type="match status" value="1"/>
</dbReference>
<dbReference type="AlphaFoldDB" id="A0AAN8WR81"/>
<evidence type="ECO:0000256" key="3">
    <source>
        <dbReference type="ARBA" id="ARBA00025466"/>
    </source>
</evidence>
<evidence type="ECO:0000256" key="2">
    <source>
        <dbReference type="ARBA" id="ARBA00016807"/>
    </source>
</evidence>
<dbReference type="EMBL" id="JAXCGZ010018998">
    <property type="protein sequence ID" value="KAK7066843.1"/>
    <property type="molecule type" value="Genomic_DNA"/>
</dbReference>
<gene>
    <name evidence="6" type="ORF">SK128_016519</name>
</gene>
<feature type="coiled-coil region" evidence="4">
    <location>
        <begin position="258"/>
        <end position="304"/>
    </location>
</feature>
<evidence type="ECO:0000256" key="4">
    <source>
        <dbReference type="SAM" id="Coils"/>
    </source>
</evidence>
<dbReference type="PANTHER" id="PTHR21411">
    <property type="entry name" value="APONTIC"/>
    <property type="match status" value="1"/>
</dbReference>
<comment type="caution">
    <text evidence="6">The sequence shown here is derived from an EMBL/GenBank/DDBJ whole genome shotgun (WGS) entry which is preliminary data.</text>
</comment>
<proteinExistence type="predicted"/>
<comment type="function">
    <text evidence="3">Involved in transvection phenomena (= synapsis-dependent gene expression), where the synaptic pairing of chromosomes carrying genes with which zeste interacts influences the expression of these genes. Zeste binds to DNA and stimulates transcription from a nearby promoter.</text>
</comment>
<comment type="subunit">
    <text evidence="1">Self-associates forming complexes of several hundred monomers.</text>
</comment>
<feature type="domain" description="Myb-like" evidence="5">
    <location>
        <begin position="39"/>
        <end position="109"/>
    </location>
</feature>
<sequence length="333" mass="38500">MPKNTSKMNQNEEEQDIIVRRGSSARRYPKEFKKTACPGRRIFTEEERNFLLHLVQDYPILESKSTDTATLQKKWRFWVELTNRFNAAGMNAKRTPEQLRKCWKNMKCKAKRVHQDPLAGEGDNHHTSLNFENDSSPTLLKVEVDPALINQFPEALHDSWEGEVIAKNGIHTLSKSPQYTDEAPGSLTCKRDSAVPSSSASPIHTQHFVEPTREVYLDNNTNSPDFDSGPSSDTLWPVTLRPYQKRKLDAILDQDQKLSGSQLAISRLEEEKNKLQLEILKEQLKNVQKEADLLERKILLTDREIKLTDKKIQYWDRIFKSDGQDHHHVYPNI</sequence>
<dbReference type="InterPro" id="IPR028002">
    <property type="entry name" value="Myb_DNA-bind_5"/>
</dbReference>
<name>A0AAN8WR81_HALRR</name>
<accession>A0AAN8WR81</accession>
<dbReference type="InterPro" id="IPR001005">
    <property type="entry name" value="SANT/Myb"/>
</dbReference>
<evidence type="ECO:0000313" key="6">
    <source>
        <dbReference type="EMBL" id="KAK7066843.1"/>
    </source>
</evidence>
<evidence type="ECO:0000256" key="1">
    <source>
        <dbReference type="ARBA" id="ARBA00011764"/>
    </source>
</evidence>
<dbReference type="PANTHER" id="PTHR21411:SF0">
    <property type="entry name" value="REGULATORY PROTEIN ZESTE"/>
    <property type="match status" value="1"/>
</dbReference>
<dbReference type="Pfam" id="PF13873">
    <property type="entry name" value="Myb_DNA-bind_5"/>
    <property type="match status" value="1"/>
</dbReference>
<keyword evidence="7" id="KW-1185">Reference proteome</keyword>